<name>A0A346XUX1_9ACTN</name>
<proteinExistence type="predicted"/>
<dbReference type="RefSeq" id="WP_114590732.1">
    <property type="nucleotide sequence ID" value="NZ_CAXIBR010000089.1"/>
</dbReference>
<sequence>MANAPLVPPDLDEIRRLLRPQISSIPQILADWPRGEGPLADVPLLDPGMLSPRVFEELAGTVRVASATESLVTVAGLLEIPTGGLLVTAMVLCPADLSSPPDVEGSRRTLAEEGARSEQVLVEVAALLSPVEDGKGPAAGVGIVRPLVMADPAAFPHPEDPTAYGVELRETARTAVEEDVEVVSDLGGRPMDPLPVDLARIWSPIFSVARAATAGLAARGAGGTERDETGSGD</sequence>
<evidence type="ECO:0000313" key="2">
    <source>
        <dbReference type="Proteomes" id="UP000264006"/>
    </source>
</evidence>
<organism evidence="1 2">
    <name type="scientific">Euzebya pacifica</name>
    <dbReference type="NCBI Taxonomy" id="1608957"/>
    <lineage>
        <taxon>Bacteria</taxon>
        <taxon>Bacillati</taxon>
        <taxon>Actinomycetota</taxon>
        <taxon>Nitriliruptoria</taxon>
        <taxon>Euzebyales</taxon>
    </lineage>
</organism>
<dbReference type="EMBL" id="CP031165">
    <property type="protein sequence ID" value="AXV06018.1"/>
    <property type="molecule type" value="Genomic_DNA"/>
</dbReference>
<dbReference type="Proteomes" id="UP000264006">
    <property type="component" value="Chromosome"/>
</dbReference>
<evidence type="ECO:0000313" key="1">
    <source>
        <dbReference type="EMBL" id="AXV06018.1"/>
    </source>
</evidence>
<accession>A0A346XUX1</accession>
<dbReference type="OrthoDB" id="9820076at2"/>
<reference evidence="1 2" key="1">
    <citation type="submission" date="2018-09" db="EMBL/GenBank/DDBJ databases">
        <title>Complete genome sequence of Euzebya sp. DY32-46 isolated from seawater of Pacific Ocean.</title>
        <authorList>
            <person name="Xu L."/>
            <person name="Wu Y.-H."/>
            <person name="Xu X.-W."/>
        </authorList>
    </citation>
    <scope>NUCLEOTIDE SEQUENCE [LARGE SCALE GENOMIC DNA]</scope>
    <source>
        <strain evidence="1 2">DY32-46</strain>
    </source>
</reference>
<gene>
    <name evidence="1" type="ORF">DVS28_a1319</name>
</gene>
<dbReference type="AlphaFoldDB" id="A0A346XUX1"/>
<protein>
    <submittedName>
        <fullName evidence="1">Uncharacterized protein</fullName>
    </submittedName>
</protein>
<dbReference type="KEGG" id="euz:DVS28_a1319"/>
<keyword evidence="2" id="KW-1185">Reference proteome</keyword>